<dbReference type="InterPro" id="IPR033132">
    <property type="entry name" value="GH_1_N_CS"/>
</dbReference>
<evidence type="ECO:0000256" key="1">
    <source>
        <dbReference type="ARBA" id="ARBA00010838"/>
    </source>
</evidence>
<dbReference type="Proteomes" id="UP000015453">
    <property type="component" value="Unassembled WGS sequence"/>
</dbReference>
<reference evidence="6 7" key="1">
    <citation type="journal article" date="2013" name="BMC Genomics">
        <title>The miniature genome of a carnivorous plant Genlisea aurea contains a low number of genes and short non-coding sequences.</title>
        <authorList>
            <person name="Leushkin E.V."/>
            <person name="Sutormin R.A."/>
            <person name="Nabieva E.R."/>
            <person name="Penin A.A."/>
            <person name="Kondrashov A.S."/>
            <person name="Logacheva M.D."/>
        </authorList>
    </citation>
    <scope>NUCLEOTIDE SEQUENCE [LARGE SCALE GENOMIC DNA]</scope>
</reference>
<dbReference type="PANTHER" id="PTHR10353">
    <property type="entry name" value="GLYCOSYL HYDROLASE"/>
    <property type="match status" value="1"/>
</dbReference>
<evidence type="ECO:0000256" key="3">
    <source>
        <dbReference type="ARBA" id="ARBA00022801"/>
    </source>
</evidence>
<proteinExistence type="inferred from homology"/>
<organism evidence="6 7">
    <name type="scientific">Genlisea aurea</name>
    <dbReference type="NCBI Taxonomy" id="192259"/>
    <lineage>
        <taxon>Eukaryota</taxon>
        <taxon>Viridiplantae</taxon>
        <taxon>Streptophyta</taxon>
        <taxon>Embryophyta</taxon>
        <taxon>Tracheophyta</taxon>
        <taxon>Spermatophyta</taxon>
        <taxon>Magnoliopsida</taxon>
        <taxon>eudicotyledons</taxon>
        <taxon>Gunneridae</taxon>
        <taxon>Pentapetalae</taxon>
        <taxon>asterids</taxon>
        <taxon>lamiids</taxon>
        <taxon>Lamiales</taxon>
        <taxon>Lentibulariaceae</taxon>
        <taxon>Genlisea</taxon>
    </lineage>
</organism>
<evidence type="ECO:0000256" key="4">
    <source>
        <dbReference type="ARBA" id="ARBA00023295"/>
    </source>
</evidence>
<comment type="similarity">
    <text evidence="1 5">Belongs to the glycosyl hydrolase 1 family.</text>
</comment>
<dbReference type="SUPFAM" id="SSF51445">
    <property type="entry name" value="(Trans)glycosidases"/>
    <property type="match status" value="1"/>
</dbReference>
<evidence type="ECO:0000313" key="6">
    <source>
        <dbReference type="EMBL" id="EPS65597.1"/>
    </source>
</evidence>
<evidence type="ECO:0000256" key="5">
    <source>
        <dbReference type="RuleBase" id="RU003690"/>
    </source>
</evidence>
<feature type="non-terminal residue" evidence="6">
    <location>
        <position position="1"/>
    </location>
</feature>
<dbReference type="InterPro" id="IPR001360">
    <property type="entry name" value="Glyco_hydro_1"/>
</dbReference>
<dbReference type="FunFam" id="3.20.20.80:FF:000022">
    <property type="entry name" value="Beta-glucosidase 11"/>
    <property type="match status" value="1"/>
</dbReference>
<dbReference type="PRINTS" id="PR00131">
    <property type="entry name" value="GLHYDRLASE1"/>
</dbReference>
<keyword evidence="4" id="KW-0326">Glycosidase</keyword>
<dbReference type="InterPro" id="IPR017853">
    <property type="entry name" value="GH"/>
</dbReference>
<dbReference type="GO" id="GO:0008422">
    <property type="term" value="F:beta-glucosidase activity"/>
    <property type="evidence" value="ECO:0007669"/>
    <property type="project" value="UniProtKB-ARBA"/>
</dbReference>
<name>S8DZW6_9LAMI</name>
<accession>S8DZW6</accession>
<evidence type="ECO:0000313" key="7">
    <source>
        <dbReference type="Proteomes" id="UP000015453"/>
    </source>
</evidence>
<comment type="caution">
    <text evidence="6">The sequence shown here is derived from an EMBL/GenBank/DDBJ whole genome shotgun (WGS) entry which is preliminary data.</text>
</comment>
<keyword evidence="3" id="KW-0378">Hydrolase</keyword>
<protein>
    <recommendedName>
        <fullName evidence="8">Beta-glucosidase</fullName>
    </recommendedName>
</protein>
<dbReference type="AlphaFoldDB" id="S8DZW6"/>
<dbReference type="Pfam" id="PF00232">
    <property type="entry name" value="Glyco_hydro_1"/>
    <property type="match status" value="1"/>
</dbReference>
<dbReference type="PROSITE" id="PS00653">
    <property type="entry name" value="GLYCOSYL_HYDROL_F1_2"/>
    <property type="match status" value="1"/>
</dbReference>
<feature type="non-terminal residue" evidence="6">
    <location>
        <position position="470"/>
    </location>
</feature>
<dbReference type="EMBL" id="AUSU01004135">
    <property type="protein sequence ID" value="EPS65597.1"/>
    <property type="molecule type" value="Genomic_DNA"/>
</dbReference>
<dbReference type="Gene3D" id="3.20.20.80">
    <property type="entry name" value="Glycosidases"/>
    <property type="match status" value="1"/>
</dbReference>
<dbReference type="PANTHER" id="PTHR10353:SF318">
    <property type="entry name" value="BETA-GLUCOSIDASE 31-RELATED"/>
    <property type="match status" value="1"/>
</dbReference>
<dbReference type="OrthoDB" id="65569at2759"/>
<dbReference type="GO" id="GO:0005975">
    <property type="term" value="P:carbohydrate metabolic process"/>
    <property type="evidence" value="ECO:0007669"/>
    <property type="project" value="InterPro"/>
</dbReference>
<sequence>FNRSSFPQGFVFGSSSSAYQYEGAAFEGGKGPSIWDTYIHKYPGKILDGRNGDVAVDFYHQYKEDVELIKYLGLDAFKISISWPRILPRGKVSGGINQEGIAFYNNLIDKLLENGIQPYATIFHWDLPQFLEDEYTGFLSPLIIDDFRDYADLCFREFGDRVKHWVTVNEPFIFINGGYDGSLIGANLAPGRCSRCEKGNSASEPYVAAHHLLLCHSAAVELYRRKYRSEQGGEIGMAMSSPWVEPYSGDRLDVEAAHRALDFMYGWFLEPLVYGDYPETMRTQVGDRLPKFTAQQSKTIKGSFDFIGLNYFTGVYAQHLTSSDGGASDVGVRLSTDIDGVPMGDETGLVGYYVYPEGLYNLLVYTKEKYRNPSIFITEVGFGSLNNGSQEHYMKDFDRIDFYNRHLRAVQEAIWKKGVEVKGLFAWTLVDTFEWAIGYTVRYGFYYVDFEDGGLRRLPKASATWFRNSL</sequence>
<dbReference type="GO" id="GO:0009821">
    <property type="term" value="P:alkaloid biosynthetic process"/>
    <property type="evidence" value="ECO:0007669"/>
    <property type="project" value="UniProtKB-ARBA"/>
</dbReference>
<keyword evidence="7" id="KW-1185">Reference proteome</keyword>
<keyword evidence="2" id="KW-0017">Alkaloid metabolism</keyword>
<evidence type="ECO:0000256" key="2">
    <source>
        <dbReference type="ARBA" id="ARBA00022589"/>
    </source>
</evidence>
<gene>
    <name evidence="6" type="ORF">M569_09176</name>
</gene>
<evidence type="ECO:0008006" key="8">
    <source>
        <dbReference type="Google" id="ProtNLM"/>
    </source>
</evidence>